<dbReference type="SMART" id="SM00220">
    <property type="entry name" value="S_TKc"/>
    <property type="match status" value="1"/>
</dbReference>
<proteinExistence type="predicted"/>
<dbReference type="PANTHER" id="PTHR11584">
    <property type="entry name" value="SERINE/THREONINE PROTEIN KINASE"/>
    <property type="match status" value="1"/>
</dbReference>
<name>A0A1I7ZXA1_9BILA</name>
<evidence type="ECO:0000256" key="5">
    <source>
        <dbReference type="ARBA" id="ARBA00022840"/>
    </source>
</evidence>
<keyword evidence="7" id="KW-1185">Reference proteome</keyword>
<keyword evidence="3" id="KW-0547">Nucleotide-binding</keyword>
<evidence type="ECO:0000256" key="1">
    <source>
        <dbReference type="ARBA" id="ARBA00022527"/>
    </source>
</evidence>
<feature type="domain" description="Protein kinase" evidence="6">
    <location>
        <begin position="1"/>
        <end position="265"/>
    </location>
</feature>
<dbReference type="SUPFAM" id="SSF56112">
    <property type="entry name" value="Protein kinase-like (PK-like)"/>
    <property type="match status" value="1"/>
</dbReference>
<keyword evidence="2" id="KW-0808">Transferase</keyword>
<organism evidence="7 8">
    <name type="scientific">Steinernema glaseri</name>
    <dbReference type="NCBI Taxonomy" id="37863"/>
    <lineage>
        <taxon>Eukaryota</taxon>
        <taxon>Metazoa</taxon>
        <taxon>Ecdysozoa</taxon>
        <taxon>Nematoda</taxon>
        <taxon>Chromadorea</taxon>
        <taxon>Rhabditida</taxon>
        <taxon>Tylenchina</taxon>
        <taxon>Panagrolaimomorpha</taxon>
        <taxon>Strongyloidoidea</taxon>
        <taxon>Steinernematidae</taxon>
        <taxon>Steinernema</taxon>
    </lineage>
</organism>
<evidence type="ECO:0000256" key="2">
    <source>
        <dbReference type="ARBA" id="ARBA00022679"/>
    </source>
</evidence>
<keyword evidence="4" id="KW-0418">Kinase</keyword>
<keyword evidence="1" id="KW-0723">Serine/threonine-protein kinase</keyword>
<evidence type="ECO:0000313" key="7">
    <source>
        <dbReference type="Proteomes" id="UP000095287"/>
    </source>
</evidence>
<dbReference type="PROSITE" id="PS50011">
    <property type="entry name" value="PROTEIN_KINASE_DOM"/>
    <property type="match status" value="1"/>
</dbReference>
<dbReference type="PANTHER" id="PTHR11584:SF369">
    <property type="entry name" value="MITOGEN-ACTIVATED PROTEIN KINASE KINASE KINASE 19-RELATED"/>
    <property type="match status" value="1"/>
</dbReference>
<accession>A0A1I7ZXA1</accession>
<evidence type="ECO:0000256" key="4">
    <source>
        <dbReference type="ARBA" id="ARBA00022777"/>
    </source>
</evidence>
<dbReference type="Proteomes" id="UP000095287">
    <property type="component" value="Unplaced"/>
</dbReference>
<dbReference type="InterPro" id="IPR011009">
    <property type="entry name" value="Kinase-like_dom_sf"/>
</dbReference>
<reference evidence="8" key="1">
    <citation type="submission" date="2016-11" db="UniProtKB">
        <authorList>
            <consortium name="WormBaseParasite"/>
        </authorList>
    </citation>
    <scope>IDENTIFICATION</scope>
</reference>
<dbReference type="GO" id="GO:0004674">
    <property type="term" value="F:protein serine/threonine kinase activity"/>
    <property type="evidence" value="ECO:0007669"/>
    <property type="project" value="UniProtKB-KW"/>
</dbReference>
<dbReference type="InterPro" id="IPR000719">
    <property type="entry name" value="Prot_kinase_dom"/>
</dbReference>
<keyword evidence="5" id="KW-0067">ATP-binding</keyword>
<dbReference type="AlphaFoldDB" id="A0A1I7ZXA1"/>
<dbReference type="Pfam" id="PF00069">
    <property type="entry name" value="Pkinase"/>
    <property type="match status" value="1"/>
</dbReference>
<dbReference type="Gene3D" id="1.10.510.10">
    <property type="entry name" value="Transferase(Phosphotransferase) domain 1"/>
    <property type="match status" value="1"/>
</dbReference>
<evidence type="ECO:0000259" key="6">
    <source>
        <dbReference type="PROSITE" id="PS50011"/>
    </source>
</evidence>
<sequence>MWSGRSPTSVIPRFPDGSSIKFNGKELRIDKLLAMGNRMRVYQEILGSYRAANYECETHRELTGHPHVIKFISCGSYGKDGGRWLILMEQAPHGDLRDVIRKYGPVKREIAWRFFDQIVAALGHMHRQERVHCGVHPRNVFAFSTDLCKLGDFGNGHEVMMYCALSKISREETRDLRGAADTLLFLLLGYMPNQNKDFWEAFQEMDGQEEAQRVLQEFKLAEVMTVKEVLYLRKFYSDIYTSRPIPKAYGTLRTAMNAEFSRVDN</sequence>
<evidence type="ECO:0000313" key="8">
    <source>
        <dbReference type="WBParaSite" id="L893_g30523.t1"/>
    </source>
</evidence>
<dbReference type="GO" id="GO:0005524">
    <property type="term" value="F:ATP binding"/>
    <property type="evidence" value="ECO:0007669"/>
    <property type="project" value="UniProtKB-KW"/>
</dbReference>
<dbReference type="WBParaSite" id="L893_g30523.t1">
    <property type="protein sequence ID" value="L893_g30523.t1"/>
    <property type="gene ID" value="L893_g30523"/>
</dbReference>
<evidence type="ECO:0000256" key="3">
    <source>
        <dbReference type="ARBA" id="ARBA00022741"/>
    </source>
</evidence>
<protein>
    <submittedName>
        <fullName evidence="8">Protein kinase domain-containing protein</fullName>
    </submittedName>
</protein>